<dbReference type="InterPro" id="IPR050595">
    <property type="entry name" value="Bact_response_regulator"/>
</dbReference>
<proteinExistence type="predicted"/>
<dbReference type="CDD" id="cd00156">
    <property type="entry name" value="REC"/>
    <property type="match status" value="1"/>
</dbReference>
<feature type="domain" description="Response regulatory" evidence="3">
    <location>
        <begin position="159"/>
        <end position="282"/>
    </location>
</feature>
<reference evidence="4 5" key="1">
    <citation type="submission" date="2018-05" db="EMBL/GenBank/DDBJ databases">
        <title>Genomic Encyclopedia of Type Strains, Phase IV (KMG-IV): sequencing the most valuable type-strain genomes for metagenomic binning, comparative biology and taxonomic classification.</title>
        <authorList>
            <person name="Goeker M."/>
        </authorList>
    </citation>
    <scope>NUCLEOTIDE SEQUENCE [LARGE SCALE GENOMIC DNA]</scope>
    <source>
        <strain evidence="4 5">DSM 566</strain>
    </source>
</reference>
<dbReference type="RefSeq" id="WP_110400477.1">
    <property type="nucleotide sequence ID" value="NZ_QJJS01000006.1"/>
</dbReference>
<protein>
    <recommendedName>
        <fullName evidence="3">Response regulatory domain-containing protein</fullName>
    </recommendedName>
</protein>
<dbReference type="OrthoDB" id="8889410at2"/>
<accession>A0A318H1G2</accession>
<evidence type="ECO:0000259" key="3">
    <source>
        <dbReference type="PROSITE" id="PS50110"/>
    </source>
</evidence>
<dbReference type="SMART" id="SM00448">
    <property type="entry name" value="REC"/>
    <property type="match status" value="1"/>
</dbReference>
<dbReference type="GO" id="GO:0000160">
    <property type="term" value="P:phosphorelay signal transduction system"/>
    <property type="evidence" value="ECO:0007669"/>
    <property type="project" value="InterPro"/>
</dbReference>
<keyword evidence="5" id="KW-1185">Reference proteome</keyword>
<dbReference type="InterPro" id="IPR011006">
    <property type="entry name" value="CheY-like_superfamily"/>
</dbReference>
<evidence type="ECO:0000313" key="4">
    <source>
        <dbReference type="EMBL" id="PXW96662.1"/>
    </source>
</evidence>
<dbReference type="PROSITE" id="PS50110">
    <property type="entry name" value="RESPONSE_REGULATORY"/>
    <property type="match status" value="1"/>
</dbReference>
<evidence type="ECO:0000256" key="2">
    <source>
        <dbReference type="PROSITE-ProRule" id="PRU00169"/>
    </source>
</evidence>
<dbReference type="EMBL" id="QJJS01000006">
    <property type="protein sequence ID" value="PXW96662.1"/>
    <property type="molecule type" value="Genomic_DNA"/>
</dbReference>
<dbReference type="AlphaFoldDB" id="A0A318H1G2"/>
<dbReference type="PANTHER" id="PTHR44591:SF3">
    <property type="entry name" value="RESPONSE REGULATORY DOMAIN-CONTAINING PROTEIN"/>
    <property type="match status" value="1"/>
</dbReference>
<organism evidence="4 5">
    <name type="scientific">Sphaerotilus hippei</name>
    <dbReference type="NCBI Taxonomy" id="744406"/>
    <lineage>
        <taxon>Bacteria</taxon>
        <taxon>Pseudomonadati</taxon>
        <taxon>Pseudomonadota</taxon>
        <taxon>Betaproteobacteria</taxon>
        <taxon>Burkholderiales</taxon>
        <taxon>Sphaerotilaceae</taxon>
        <taxon>Sphaerotilus</taxon>
    </lineage>
</organism>
<dbReference type="InterPro" id="IPR001789">
    <property type="entry name" value="Sig_transdc_resp-reg_receiver"/>
</dbReference>
<dbReference type="Gene3D" id="3.40.50.2300">
    <property type="match status" value="1"/>
</dbReference>
<sequence>MPVSSLFHAHRSRRVCLHGFSEFERATLDSYFRLAGGPMHDYQLVDTLEGCELIIANADAAQALYTIGRAGRVRDTLFVGGGSVPSSCAAHLSRPIDVMQIRRALEHIERRRTSSARPPARPSAHMRQMAQEDLSVQDFHSSSGFSNSVLLESEARLDDVLVVTSSPAERSMLRPSLSRFGYRITLATTADEALVCARQQSFAFIFLGIDRNGLNSLHIARRLRRSHQQAHGTSGARAPVLVVLSSQSGAISRIRATFAGCDAYLPVPLEASDLQQLLARHDSTFERVFEPTAPMPC</sequence>
<evidence type="ECO:0000256" key="1">
    <source>
        <dbReference type="ARBA" id="ARBA00022553"/>
    </source>
</evidence>
<comment type="caution">
    <text evidence="4">The sequence shown here is derived from an EMBL/GenBank/DDBJ whole genome shotgun (WGS) entry which is preliminary data.</text>
</comment>
<evidence type="ECO:0000313" key="5">
    <source>
        <dbReference type="Proteomes" id="UP000247811"/>
    </source>
</evidence>
<dbReference type="Proteomes" id="UP000247811">
    <property type="component" value="Unassembled WGS sequence"/>
</dbReference>
<name>A0A318H1G2_9BURK</name>
<keyword evidence="1" id="KW-0597">Phosphoprotein</keyword>
<dbReference type="PANTHER" id="PTHR44591">
    <property type="entry name" value="STRESS RESPONSE REGULATOR PROTEIN 1"/>
    <property type="match status" value="1"/>
</dbReference>
<dbReference type="SUPFAM" id="SSF52172">
    <property type="entry name" value="CheY-like"/>
    <property type="match status" value="1"/>
</dbReference>
<comment type="caution">
    <text evidence="2">Lacks conserved residue(s) required for the propagation of feature annotation.</text>
</comment>
<gene>
    <name evidence="4" type="ORF">C7444_106183</name>
</gene>